<comment type="subcellular location">
    <subcellularLocation>
        <location evidence="1">Cell membrane</location>
        <topology evidence="1">Multi-pass membrane protein</topology>
    </subcellularLocation>
</comment>
<gene>
    <name evidence="9" type="ORF">S01H1_25645</name>
</gene>
<evidence type="ECO:0000259" key="8">
    <source>
        <dbReference type="Pfam" id="PF02687"/>
    </source>
</evidence>
<organism evidence="9">
    <name type="scientific">marine sediment metagenome</name>
    <dbReference type="NCBI Taxonomy" id="412755"/>
    <lineage>
        <taxon>unclassified sequences</taxon>
        <taxon>metagenomes</taxon>
        <taxon>ecological metagenomes</taxon>
    </lineage>
</organism>
<evidence type="ECO:0000256" key="7">
    <source>
        <dbReference type="SAM" id="Phobius"/>
    </source>
</evidence>
<accession>X0URT2</accession>
<evidence type="ECO:0000313" key="9">
    <source>
        <dbReference type="EMBL" id="GAF91200.1"/>
    </source>
</evidence>
<feature type="non-terminal residue" evidence="9">
    <location>
        <position position="284"/>
    </location>
</feature>
<proteinExistence type="inferred from homology"/>
<keyword evidence="4 7" id="KW-1133">Transmembrane helix</keyword>
<dbReference type="InterPro" id="IPR050250">
    <property type="entry name" value="Macrolide_Exporter_MacB"/>
</dbReference>
<feature type="transmembrane region" description="Helical" evidence="7">
    <location>
        <begin position="39"/>
        <end position="63"/>
    </location>
</feature>
<comment type="caution">
    <text evidence="9">The sequence shown here is derived from an EMBL/GenBank/DDBJ whole genome shotgun (WGS) entry which is preliminary data.</text>
</comment>
<feature type="transmembrane region" description="Helical" evidence="7">
    <location>
        <begin position="124"/>
        <end position="151"/>
    </location>
</feature>
<evidence type="ECO:0000256" key="5">
    <source>
        <dbReference type="ARBA" id="ARBA00023136"/>
    </source>
</evidence>
<comment type="similarity">
    <text evidence="6">Belongs to the ABC-4 integral membrane protein family.</text>
</comment>
<keyword evidence="3 7" id="KW-0812">Transmembrane</keyword>
<evidence type="ECO:0000256" key="1">
    <source>
        <dbReference type="ARBA" id="ARBA00004651"/>
    </source>
</evidence>
<evidence type="ECO:0000256" key="3">
    <source>
        <dbReference type="ARBA" id="ARBA00022692"/>
    </source>
</evidence>
<feature type="non-terminal residue" evidence="9">
    <location>
        <position position="1"/>
    </location>
</feature>
<keyword evidence="2" id="KW-1003">Cell membrane</keyword>
<dbReference type="GO" id="GO:0022857">
    <property type="term" value="F:transmembrane transporter activity"/>
    <property type="evidence" value="ECO:0007669"/>
    <property type="project" value="TreeGrafter"/>
</dbReference>
<dbReference type="PANTHER" id="PTHR30572">
    <property type="entry name" value="MEMBRANE COMPONENT OF TRANSPORTER-RELATED"/>
    <property type="match status" value="1"/>
</dbReference>
<feature type="domain" description="ABC3 transporter permease C-terminal" evidence="8">
    <location>
        <begin position="46"/>
        <end position="160"/>
    </location>
</feature>
<dbReference type="GO" id="GO:0005886">
    <property type="term" value="C:plasma membrane"/>
    <property type="evidence" value="ECO:0007669"/>
    <property type="project" value="UniProtKB-SubCell"/>
</dbReference>
<protein>
    <recommendedName>
        <fullName evidence="8">ABC3 transporter permease C-terminal domain-containing protein</fullName>
    </recommendedName>
</protein>
<name>X0URT2_9ZZZZ</name>
<feature type="transmembrane region" description="Helical" evidence="7">
    <location>
        <begin position="188"/>
        <end position="207"/>
    </location>
</feature>
<dbReference type="InterPro" id="IPR003838">
    <property type="entry name" value="ABC3_permease_C"/>
</dbReference>
<sequence length="284" mass="29650">QADIDRIGAQLEEADPDRWGLGAYVSNLQEQITGGFRSAMFVLAAAAGAVMLIACANLSNLLLARSVKRQKEFAVRSVLGARRSRLVRQLLTESLLLALCGAAVGVAIAVLATRAVATTTAVSIPMLTAVGVDLSALTFTLAVAVGAGLLLGIMPAMQISAGHEATVINDASRGSSDGKKSNRVRESLVVSEVALACVLLVCGGLLLRSFVAVLDVDLGFQPVGAMSWRVDTSQPFEDYQARIAFYDDLVATISDIPGVDAVGLTDTLPLGRNRGWGIRANSGL</sequence>
<dbReference type="PANTHER" id="PTHR30572:SF4">
    <property type="entry name" value="ABC TRANSPORTER PERMEASE YTRF"/>
    <property type="match status" value="1"/>
</dbReference>
<dbReference type="EMBL" id="BARS01015504">
    <property type="protein sequence ID" value="GAF91200.1"/>
    <property type="molecule type" value="Genomic_DNA"/>
</dbReference>
<reference evidence="9" key="1">
    <citation type="journal article" date="2014" name="Front. Microbiol.">
        <title>High frequency of phylogenetically diverse reductive dehalogenase-homologous genes in deep subseafloor sedimentary metagenomes.</title>
        <authorList>
            <person name="Kawai M."/>
            <person name="Futagami T."/>
            <person name="Toyoda A."/>
            <person name="Takaki Y."/>
            <person name="Nishi S."/>
            <person name="Hori S."/>
            <person name="Arai W."/>
            <person name="Tsubouchi T."/>
            <person name="Morono Y."/>
            <person name="Uchiyama I."/>
            <person name="Ito T."/>
            <person name="Fujiyama A."/>
            <person name="Inagaki F."/>
            <person name="Takami H."/>
        </authorList>
    </citation>
    <scope>NUCLEOTIDE SEQUENCE</scope>
    <source>
        <strain evidence="9">Expedition CK06-06</strain>
    </source>
</reference>
<feature type="transmembrane region" description="Helical" evidence="7">
    <location>
        <begin position="90"/>
        <end position="112"/>
    </location>
</feature>
<evidence type="ECO:0000256" key="4">
    <source>
        <dbReference type="ARBA" id="ARBA00022989"/>
    </source>
</evidence>
<evidence type="ECO:0000256" key="6">
    <source>
        <dbReference type="ARBA" id="ARBA00038076"/>
    </source>
</evidence>
<evidence type="ECO:0000256" key="2">
    <source>
        <dbReference type="ARBA" id="ARBA00022475"/>
    </source>
</evidence>
<dbReference type="Pfam" id="PF02687">
    <property type="entry name" value="FtsX"/>
    <property type="match status" value="1"/>
</dbReference>
<keyword evidence="5 7" id="KW-0472">Membrane</keyword>
<dbReference type="AlphaFoldDB" id="X0URT2"/>